<evidence type="ECO:0000313" key="2">
    <source>
        <dbReference type="Proteomes" id="UP000255265"/>
    </source>
</evidence>
<dbReference type="AlphaFoldDB" id="A0A370FU28"/>
<comment type="caution">
    <text evidence="1">The sequence shown here is derived from an EMBL/GenBank/DDBJ whole genome shotgun (WGS) entry which is preliminary data.</text>
</comment>
<dbReference type="RefSeq" id="WP_114801915.1">
    <property type="nucleotide sequence ID" value="NZ_QQAV01000001.1"/>
</dbReference>
<keyword evidence="2" id="KW-1185">Reference proteome</keyword>
<proteinExistence type="predicted"/>
<name>A0A370FU28_9BURK</name>
<reference evidence="1 2" key="1">
    <citation type="submission" date="2018-07" db="EMBL/GenBank/DDBJ databases">
        <title>Genomic Encyclopedia of Type Strains, Phase IV (KMG-IV): sequencing the most valuable type-strain genomes for metagenomic binning, comparative biology and taxonomic classification.</title>
        <authorList>
            <person name="Goeker M."/>
        </authorList>
    </citation>
    <scope>NUCLEOTIDE SEQUENCE [LARGE SCALE GENOMIC DNA]</scope>
    <source>
        <strain evidence="1 2">DSM 21352</strain>
    </source>
</reference>
<dbReference type="InterPro" id="IPR025148">
    <property type="entry name" value="AtzG-like"/>
</dbReference>
<dbReference type="EMBL" id="QQAV01000001">
    <property type="protein sequence ID" value="RDI29258.1"/>
    <property type="molecule type" value="Genomic_DNA"/>
</dbReference>
<dbReference type="Pfam" id="PF13318">
    <property type="entry name" value="AtzG-like"/>
    <property type="match status" value="1"/>
</dbReference>
<protein>
    <submittedName>
        <fullName evidence="1">Uncharacterized protein DUF4089</fullName>
    </submittedName>
</protein>
<organism evidence="1 2">
    <name type="scientific">Pseudacidovorax intermedius</name>
    <dbReference type="NCBI Taxonomy" id="433924"/>
    <lineage>
        <taxon>Bacteria</taxon>
        <taxon>Pseudomonadati</taxon>
        <taxon>Pseudomonadota</taxon>
        <taxon>Betaproteobacteria</taxon>
        <taxon>Burkholderiales</taxon>
        <taxon>Comamonadaceae</taxon>
        <taxon>Pseudacidovorax</taxon>
    </lineage>
</organism>
<gene>
    <name evidence="1" type="ORF">DFR41_1011014</name>
</gene>
<sequence length="67" mass="7109">MTPQQIEAYVDAASAALDLPIAPEHRPGVLRYFALAADMAALTEAVALAPHDESALRFEPVAPGRHS</sequence>
<dbReference type="Proteomes" id="UP000255265">
    <property type="component" value="Unassembled WGS sequence"/>
</dbReference>
<evidence type="ECO:0000313" key="1">
    <source>
        <dbReference type="EMBL" id="RDI29258.1"/>
    </source>
</evidence>
<accession>A0A370FU28</accession>